<dbReference type="OrthoDB" id="1915303at2759"/>
<feature type="transmembrane region" description="Helical" evidence="1">
    <location>
        <begin position="274"/>
        <end position="298"/>
    </location>
</feature>
<accession>A0A2U1KCV6</accession>
<comment type="caution">
    <text evidence="2">The sequence shown here is derived from an EMBL/GenBank/DDBJ whole genome shotgun (WGS) entry which is preliminary data.</text>
</comment>
<dbReference type="PANTHER" id="PTHR35307:SF6">
    <property type="entry name" value="TRANSMEMBRANE PROTEIN"/>
    <property type="match status" value="1"/>
</dbReference>
<evidence type="ECO:0000313" key="2">
    <source>
        <dbReference type="EMBL" id="PWA34607.1"/>
    </source>
</evidence>
<organism evidence="2 3">
    <name type="scientific">Artemisia annua</name>
    <name type="common">Sweet wormwood</name>
    <dbReference type="NCBI Taxonomy" id="35608"/>
    <lineage>
        <taxon>Eukaryota</taxon>
        <taxon>Viridiplantae</taxon>
        <taxon>Streptophyta</taxon>
        <taxon>Embryophyta</taxon>
        <taxon>Tracheophyta</taxon>
        <taxon>Spermatophyta</taxon>
        <taxon>Magnoliopsida</taxon>
        <taxon>eudicotyledons</taxon>
        <taxon>Gunneridae</taxon>
        <taxon>Pentapetalae</taxon>
        <taxon>asterids</taxon>
        <taxon>campanulids</taxon>
        <taxon>Asterales</taxon>
        <taxon>Asteraceae</taxon>
        <taxon>Asteroideae</taxon>
        <taxon>Anthemideae</taxon>
        <taxon>Artemisiinae</taxon>
        <taxon>Artemisia</taxon>
    </lineage>
</organism>
<gene>
    <name evidence="2" type="ORF">CTI12_AA617420</name>
</gene>
<keyword evidence="1" id="KW-0812">Transmembrane</keyword>
<keyword evidence="1" id="KW-0472">Membrane</keyword>
<keyword evidence="1" id="KW-1133">Transmembrane helix</keyword>
<feature type="transmembrane region" description="Helical" evidence="1">
    <location>
        <begin position="148"/>
        <end position="166"/>
    </location>
</feature>
<dbReference type="EMBL" id="PKPP01022058">
    <property type="protein sequence ID" value="PWA34607.1"/>
    <property type="molecule type" value="Genomic_DNA"/>
</dbReference>
<dbReference type="Proteomes" id="UP000245207">
    <property type="component" value="Unassembled WGS sequence"/>
</dbReference>
<feature type="transmembrane region" description="Helical" evidence="1">
    <location>
        <begin position="49"/>
        <end position="69"/>
    </location>
</feature>
<protein>
    <submittedName>
        <fullName evidence="2">Uncharacterized protein</fullName>
    </submittedName>
</protein>
<reference evidence="2 3" key="1">
    <citation type="journal article" date="2018" name="Mol. Plant">
        <title>The genome of Artemisia annua provides insight into the evolution of Asteraceae family and artemisinin biosynthesis.</title>
        <authorList>
            <person name="Shen Q."/>
            <person name="Zhang L."/>
            <person name="Liao Z."/>
            <person name="Wang S."/>
            <person name="Yan T."/>
            <person name="Shi P."/>
            <person name="Liu M."/>
            <person name="Fu X."/>
            <person name="Pan Q."/>
            <person name="Wang Y."/>
            <person name="Lv Z."/>
            <person name="Lu X."/>
            <person name="Zhang F."/>
            <person name="Jiang W."/>
            <person name="Ma Y."/>
            <person name="Chen M."/>
            <person name="Hao X."/>
            <person name="Li L."/>
            <person name="Tang Y."/>
            <person name="Lv G."/>
            <person name="Zhou Y."/>
            <person name="Sun X."/>
            <person name="Brodelius P.E."/>
            <person name="Rose J.K.C."/>
            <person name="Tang K."/>
        </authorList>
    </citation>
    <scope>NUCLEOTIDE SEQUENCE [LARGE SCALE GENOMIC DNA]</scope>
    <source>
        <strain evidence="3">cv. Huhao1</strain>
        <tissue evidence="2">Leaf</tissue>
    </source>
</reference>
<evidence type="ECO:0000256" key="1">
    <source>
        <dbReference type="SAM" id="Phobius"/>
    </source>
</evidence>
<sequence length="814" mass="92108">MDYLVDDYDQALNPLRQCNNISSNLINDLWLVLYKLHQQKRFSKPMPWIGIYIAVASLWCILAMVADLIHGLKNRKLWLPSKYFSLDAASLTVIAVAVKLPLDLNNPMPGAIDQQAKLGSVAFMCIMMSFILPSLATMEKKEPVTNTIALGLLVITLVVNVCIQINTGLISNSEDMHITEYNMGGHTIKSKDMFGYANREIAIIYVALLLMLLMIYICSVLMIIKAKQDLESNYQAVHVRESIFQQLAGPTTFENVKQRVINYGIMAETGTPQFMISCSATSSASAVIGVSISLLHLIKTFNSVVNERRYRTYNSDYKWSILVIFIIQSIGIVLGAIALLFRFLAPLTFKLSTEGISKLINFYEVESCWTHTLSDWKRNILHPPRSNSFKFVFYELQILGHTLLTLSQKATVITCKAIRIIPVLISLCVSRSVFWLVSLFGIQLRRQPETNRDFRQYLLQPQDNMELADVADFAIVTINFIIKSVERSIQNLQNQQPSKLVKLLENSRDFEGVKKFDSLFVQSDYPNCWSLPVVTLAIIAHSLQMIQPRTLKNFLNGNLQNQQPSKLVKLLENSRDFEGVKKFDSLFVQSDYPNCWSLPVVTLAIIAHSLQMIQPRTLKNFLNGVREGLVYVKLVEKSLKNKDELVSVQNAAESLWQEVEVYHKWLGNNLQDPDFRGKTAKQIVEQFNEKATNMVTVGGSSKDICANSMRRVTQTILLIDNINKVSQEELLIELSSMISDILAACLTNLPQIIVLKCHTNKIKKRKECVHAAATLLGKSSEILNTLQDRELPSLNPGELPFIDKWRDHLTTPAP</sequence>
<feature type="transmembrane region" description="Helical" evidence="1">
    <location>
        <begin position="202"/>
        <end position="224"/>
    </location>
</feature>
<feature type="transmembrane region" description="Helical" evidence="1">
    <location>
        <begin position="118"/>
        <end position="136"/>
    </location>
</feature>
<dbReference type="AlphaFoldDB" id="A0A2U1KCV6"/>
<keyword evidence="3" id="KW-1185">Reference proteome</keyword>
<dbReference type="PANTHER" id="PTHR35307">
    <property type="entry name" value="PROTEIN, PUTATIVE-RELATED"/>
    <property type="match status" value="1"/>
</dbReference>
<feature type="transmembrane region" description="Helical" evidence="1">
    <location>
        <begin position="318"/>
        <end position="341"/>
    </location>
</feature>
<name>A0A2U1KCV6_ARTAN</name>
<evidence type="ECO:0000313" key="3">
    <source>
        <dbReference type="Proteomes" id="UP000245207"/>
    </source>
</evidence>
<proteinExistence type="predicted"/>